<keyword evidence="1" id="KW-0378">Hydrolase</keyword>
<evidence type="ECO:0000256" key="1">
    <source>
        <dbReference type="ARBA" id="ARBA00022801"/>
    </source>
</evidence>
<dbReference type="GO" id="GO:0004081">
    <property type="term" value="F:bis(5'-nucleosyl)-tetraphosphatase (asymmetrical) activity"/>
    <property type="evidence" value="ECO:0007669"/>
    <property type="project" value="TreeGrafter"/>
</dbReference>
<dbReference type="PANTHER" id="PTHR21340">
    <property type="entry name" value="DIADENOSINE 5,5-P1,P4-TETRAPHOSPHATE PYROPHOSPHOHYDROLASE MUTT"/>
    <property type="match status" value="1"/>
</dbReference>
<dbReference type="InterPro" id="IPR000086">
    <property type="entry name" value="NUDIX_hydrolase_dom"/>
</dbReference>
<dbReference type="PROSITE" id="PS51462">
    <property type="entry name" value="NUDIX"/>
    <property type="match status" value="1"/>
</dbReference>
<evidence type="ECO:0000313" key="3">
    <source>
        <dbReference type="EMBL" id="RMY69331.1"/>
    </source>
</evidence>
<name>A0A3M7DY46_HORWE</name>
<dbReference type="GO" id="GO:0006754">
    <property type="term" value="P:ATP biosynthetic process"/>
    <property type="evidence" value="ECO:0007669"/>
    <property type="project" value="TreeGrafter"/>
</dbReference>
<dbReference type="PROSITE" id="PS51257">
    <property type="entry name" value="PROKAR_LIPOPROTEIN"/>
    <property type="match status" value="1"/>
</dbReference>
<dbReference type="InterPro" id="IPR020084">
    <property type="entry name" value="NUDIX_hydrolase_CS"/>
</dbReference>
<protein>
    <recommendedName>
        <fullName evidence="2">Nudix hydrolase domain-containing protein</fullName>
    </recommendedName>
</protein>
<dbReference type="AlphaFoldDB" id="A0A3M7DY46"/>
<dbReference type="EMBL" id="QWIO01001586">
    <property type="protein sequence ID" value="RMY69331.1"/>
    <property type="molecule type" value="Genomic_DNA"/>
</dbReference>
<evidence type="ECO:0000313" key="4">
    <source>
        <dbReference type="Proteomes" id="UP000269539"/>
    </source>
</evidence>
<feature type="domain" description="Nudix hydrolase" evidence="2">
    <location>
        <begin position="10"/>
        <end position="168"/>
    </location>
</feature>
<organism evidence="3 4">
    <name type="scientific">Hortaea werneckii</name>
    <name type="common">Black yeast</name>
    <name type="synonym">Cladosporium werneckii</name>
    <dbReference type="NCBI Taxonomy" id="91943"/>
    <lineage>
        <taxon>Eukaryota</taxon>
        <taxon>Fungi</taxon>
        <taxon>Dikarya</taxon>
        <taxon>Ascomycota</taxon>
        <taxon>Pezizomycotina</taxon>
        <taxon>Dothideomycetes</taxon>
        <taxon>Dothideomycetidae</taxon>
        <taxon>Mycosphaerellales</taxon>
        <taxon>Teratosphaeriaceae</taxon>
        <taxon>Hortaea</taxon>
    </lineage>
</organism>
<dbReference type="Pfam" id="PF00293">
    <property type="entry name" value="NUDIX"/>
    <property type="match status" value="1"/>
</dbReference>
<gene>
    <name evidence="3" type="ORF">D0864_11134</name>
</gene>
<dbReference type="GO" id="GO:0006167">
    <property type="term" value="P:AMP biosynthetic process"/>
    <property type="evidence" value="ECO:0007669"/>
    <property type="project" value="TreeGrafter"/>
</dbReference>
<dbReference type="PROSITE" id="PS00893">
    <property type="entry name" value="NUDIX_BOX"/>
    <property type="match status" value="1"/>
</dbReference>
<dbReference type="InterPro" id="IPR015797">
    <property type="entry name" value="NUDIX_hydrolase-like_dom_sf"/>
</dbReference>
<reference evidence="3 4" key="1">
    <citation type="journal article" date="2018" name="BMC Genomics">
        <title>Genomic evidence for intraspecific hybridization in a clonal and extremely halotolerant yeast.</title>
        <authorList>
            <person name="Gostincar C."/>
            <person name="Stajich J.E."/>
            <person name="Zupancic J."/>
            <person name="Zalar P."/>
            <person name="Gunde-Cimerman N."/>
        </authorList>
    </citation>
    <scope>NUCLEOTIDE SEQUENCE [LARGE SCALE GENOMIC DNA]</scope>
    <source>
        <strain evidence="3 4">EXF-10513</strain>
    </source>
</reference>
<dbReference type="Gene3D" id="3.90.79.10">
    <property type="entry name" value="Nucleoside Triphosphate Pyrophosphohydrolase"/>
    <property type="match status" value="1"/>
</dbReference>
<dbReference type="PANTHER" id="PTHR21340:SF0">
    <property type="entry name" value="BIS(5'-NUCLEOSYL)-TETRAPHOSPHATASE [ASYMMETRICAL]"/>
    <property type="match status" value="1"/>
</dbReference>
<dbReference type="InterPro" id="IPR051325">
    <property type="entry name" value="Nudix_hydrolase_domain"/>
</dbReference>
<dbReference type="SUPFAM" id="SSF55811">
    <property type="entry name" value="Nudix"/>
    <property type="match status" value="1"/>
</dbReference>
<proteinExistence type="predicted"/>
<comment type="caution">
    <text evidence="3">The sequence shown here is derived from an EMBL/GenBank/DDBJ whole genome shotgun (WGS) entry which is preliminary data.</text>
</comment>
<sequence length="175" mass="19841">MSRTVHTAAQFVISCGTVTVDPRTSKALLIRWRKTDEYMLPKGRKNIEETLEEAALRETFEETGYKASLLPLLIPTQATLGSLRSSSVDARHAGLVTEPICRSQRQKDETLKIIFWFAAEADSTAPELSRPRQPNEDFETMWMTIDKAKEKLSFDDDRKILDVALQYQSERGSCA</sequence>
<dbReference type="VEuPathDB" id="FungiDB:BTJ68_15499"/>
<evidence type="ECO:0000259" key="2">
    <source>
        <dbReference type="PROSITE" id="PS51462"/>
    </source>
</evidence>
<accession>A0A3M7DY46</accession>
<dbReference type="Proteomes" id="UP000269539">
    <property type="component" value="Unassembled WGS sequence"/>
</dbReference>